<dbReference type="PANTHER" id="PTHR12835">
    <property type="entry name" value="BIOTIN PROTEIN LIGASE"/>
    <property type="match status" value="1"/>
</dbReference>
<evidence type="ECO:0000313" key="9">
    <source>
        <dbReference type="Proteomes" id="UP001329151"/>
    </source>
</evidence>
<dbReference type="Gene3D" id="2.30.30.100">
    <property type="match status" value="1"/>
</dbReference>
<dbReference type="Proteomes" id="UP001329151">
    <property type="component" value="Chromosome"/>
</dbReference>
<evidence type="ECO:0000259" key="7">
    <source>
        <dbReference type="PROSITE" id="PS51733"/>
    </source>
</evidence>
<evidence type="ECO:0000256" key="3">
    <source>
        <dbReference type="ARBA" id="ARBA00022840"/>
    </source>
</evidence>
<dbReference type="EMBL" id="AP028947">
    <property type="protein sequence ID" value="BET27366.1"/>
    <property type="molecule type" value="Genomic_DNA"/>
</dbReference>
<keyword evidence="1 8" id="KW-0436">Ligase</keyword>
<evidence type="ECO:0000256" key="6">
    <source>
        <dbReference type="ARBA" id="ARBA00047846"/>
    </source>
</evidence>
<evidence type="ECO:0000256" key="1">
    <source>
        <dbReference type="ARBA" id="ARBA00022598"/>
    </source>
</evidence>
<reference evidence="8 9" key="1">
    <citation type="submission" date="2023-10" db="EMBL/GenBank/DDBJ databases">
        <title>Complete Genome Sequence of Limnobacter thiooxidans CS-K2T, Isolated from freshwater lake sediments in Bavaria, Germany.</title>
        <authorList>
            <person name="Naruki M."/>
            <person name="Watanabe A."/>
            <person name="Warashina T."/>
            <person name="Morita T."/>
            <person name="Arakawa K."/>
        </authorList>
    </citation>
    <scope>NUCLEOTIDE SEQUENCE [LARGE SCALE GENOMIC DNA]</scope>
    <source>
        <strain evidence="8 9">CS-K2</strain>
    </source>
</reference>
<keyword evidence="9" id="KW-1185">Reference proteome</keyword>
<dbReference type="EC" id="6.3.4.15" evidence="5"/>
<keyword evidence="4" id="KW-0092">Biotin</keyword>
<dbReference type="KEGG" id="lto:RGQ30_28670"/>
<dbReference type="Pfam" id="PF02237">
    <property type="entry name" value="BPL_C"/>
    <property type="match status" value="1"/>
</dbReference>
<gene>
    <name evidence="8" type="ORF">RGQ30_28670</name>
</gene>
<comment type="catalytic activity">
    <reaction evidence="6">
        <text>biotin + L-lysyl-[protein] + ATP = N(6)-biotinyl-L-lysyl-[protein] + AMP + diphosphate + H(+)</text>
        <dbReference type="Rhea" id="RHEA:11756"/>
        <dbReference type="Rhea" id="RHEA-COMP:9752"/>
        <dbReference type="Rhea" id="RHEA-COMP:10505"/>
        <dbReference type="ChEBI" id="CHEBI:15378"/>
        <dbReference type="ChEBI" id="CHEBI:29969"/>
        <dbReference type="ChEBI" id="CHEBI:30616"/>
        <dbReference type="ChEBI" id="CHEBI:33019"/>
        <dbReference type="ChEBI" id="CHEBI:57586"/>
        <dbReference type="ChEBI" id="CHEBI:83144"/>
        <dbReference type="ChEBI" id="CHEBI:456215"/>
        <dbReference type="EC" id="6.3.4.15"/>
    </reaction>
</comment>
<dbReference type="InterPro" id="IPR008988">
    <property type="entry name" value="Transcriptional_repressor_C"/>
</dbReference>
<sequence>MLTQADVHWIELDSVDSTNDYLSRAYQQGRVSGCAVVLTQAQTAGRGRAGRSWKAVPGASLCFSLGLPVAGYQLPFLPLCVGLAVAEVLERFEVPVQLKWPNDLIVGGQKLGGVLCESFHTGSGATTVIGVGLNVHPVDVPQALSGAGASCLVQWVDASILPSLRELAEACVLSILHQVEAARAQGISALFKQFALRDAWLGLEVVVLEEGKALFSGRAMGIDENGAYLISTSNGLRSVIAGDLSLRVAA</sequence>
<dbReference type="GO" id="GO:0005524">
    <property type="term" value="F:ATP binding"/>
    <property type="evidence" value="ECO:0007669"/>
    <property type="project" value="UniProtKB-KW"/>
</dbReference>
<dbReference type="GO" id="GO:0004077">
    <property type="term" value="F:biotin--[biotin carboxyl-carrier protein] ligase activity"/>
    <property type="evidence" value="ECO:0007669"/>
    <property type="project" value="UniProtKB-EC"/>
</dbReference>
<feature type="domain" description="BPL/LPL catalytic" evidence="7">
    <location>
        <begin position="1"/>
        <end position="195"/>
    </location>
</feature>
<dbReference type="NCBIfam" id="TIGR00121">
    <property type="entry name" value="birA_ligase"/>
    <property type="match status" value="1"/>
</dbReference>
<dbReference type="InterPro" id="IPR004408">
    <property type="entry name" value="Biotin_CoA_COase_ligase"/>
</dbReference>
<dbReference type="Pfam" id="PF03099">
    <property type="entry name" value="BPL_LplA_LipB"/>
    <property type="match status" value="1"/>
</dbReference>
<evidence type="ECO:0000313" key="8">
    <source>
        <dbReference type="EMBL" id="BET27366.1"/>
    </source>
</evidence>
<dbReference type="SUPFAM" id="SSF50037">
    <property type="entry name" value="C-terminal domain of transcriptional repressors"/>
    <property type="match status" value="1"/>
</dbReference>
<keyword evidence="2" id="KW-0547">Nucleotide-binding</keyword>
<dbReference type="SUPFAM" id="SSF55681">
    <property type="entry name" value="Class II aaRS and biotin synthetases"/>
    <property type="match status" value="1"/>
</dbReference>
<protein>
    <recommendedName>
        <fullName evidence="5">biotin--[biotin carboxyl-carrier protein] ligase</fullName>
        <ecNumber evidence="5">6.3.4.15</ecNumber>
    </recommendedName>
</protein>
<dbReference type="PANTHER" id="PTHR12835:SF5">
    <property type="entry name" value="BIOTIN--PROTEIN LIGASE"/>
    <property type="match status" value="1"/>
</dbReference>
<dbReference type="AlphaFoldDB" id="A0AA86JHS6"/>
<name>A0AA86JHS6_9BURK</name>
<dbReference type="InterPro" id="IPR003142">
    <property type="entry name" value="BPL_C"/>
</dbReference>
<organism evidence="8 9">
    <name type="scientific">Limnobacter thiooxidans</name>
    <dbReference type="NCBI Taxonomy" id="131080"/>
    <lineage>
        <taxon>Bacteria</taxon>
        <taxon>Pseudomonadati</taxon>
        <taxon>Pseudomonadota</taxon>
        <taxon>Betaproteobacteria</taxon>
        <taxon>Burkholderiales</taxon>
        <taxon>Burkholderiaceae</taxon>
        <taxon>Limnobacter</taxon>
    </lineage>
</organism>
<proteinExistence type="predicted"/>
<keyword evidence="3" id="KW-0067">ATP-binding</keyword>
<dbReference type="InterPro" id="IPR004143">
    <property type="entry name" value="BPL_LPL_catalytic"/>
</dbReference>
<dbReference type="CDD" id="cd16442">
    <property type="entry name" value="BPL"/>
    <property type="match status" value="1"/>
</dbReference>
<evidence type="ECO:0000256" key="5">
    <source>
        <dbReference type="ARBA" id="ARBA00024227"/>
    </source>
</evidence>
<evidence type="ECO:0000256" key="4">
    <source>
        <dbReference type="ARBA" id="ARBA00023267"/>
    </source>
</evidence>
<dbReference type="GO" id="GO:0005737">
    <property type="term" value="C:cytoplasm"/>
    <property type="evidence" value="ECO:0007669"/>
    <property type="project" value="TreeGrafter"/>
</dbReference>
<dbReference type="PROSITE" id="PS51733">
    <property type="entry name" value="BPL_LPL_CATALYTIC"/>
    <property type="match status" value="1"/>
</dbReference>
<dbReference type="RefSeq" id="WP_130557548.1">
    <property type="nucleotide sequence ID" value="NZ_AP028947.1"/>
</dbReference>
<evidence type="ECO:0000256" key="2">
    <source>
        <dbReference type="ARBA" id="ARBA00022741"/>
    </source>
</evidence>
<accession>A0AA86JHS6</accession>
<dbReference type="InterPro" id="IPR045864">
    <property type="entry name" value="aa-tRNA-synth_II/BPL/LPL"/>
</dbReference>
<dbReference type="Gene3D" id="3.30.930.10">
    <property type="entry name" value="Bira Bifunctional Protein, Domain 2"/>
    <property type="match status" value="1"/>
</dbReference>